<dbReference type="EMBL" id="VEPZ02001567">
    <property type="protein sequence ID" value="KAE8667751.1"/>
    <property type="molecule type" value="Genomic_DNA"/>
</dbReference>
<evidence type="ECO:0000256" key="11">
    <source>
        <dbReference type="ARBA" id="ARBA00023180"/>
    </source>
</evidence>
<feature type="domain" description="Protein kinase" evidence="15">
    <location>
        <begin position="161"/>
        <end position="452"/>
    </location>
</feature>
<dbReference type="PROSITE" id="PS00107">
    <property type="entry name" value="PROTEIN_KINASE_ATP"/>
    <property type="match status" value="1"/>
</dbReference>
<evidence type="ECO:0000313" key="16">
    <source>
        <dbReference type="EMBL" id="KAE8667751.1"/>
    </source>
</evidence>
<keyword evidence="11" id="KW-0325">Glycoprotein</keyword>
<reference evidence="16" key="1">
    <citation type="submission" date="2019-09" db="EMBL/GenBank/DDBJ databases">
        <title>Draft genome information of white flower Hibiscus syriacus.</title>
        <authorList>
            <person name="Kim Y.-M."/>
        </authorList>
    </citation>
    <scope>NUCLEOTIDE SEQUENCE [LARGE SCALE GENOMIC DNA]</scope>
    <source>
        <strain evidence="16">YM2019G1</strain>
    </source>
</reference>
<comment type="subcellular location">
    <subcellularLocation>
        <location evidence="1">Membrane</location>
        <topology evidence="1">Single-pass type I membrane protein</topology>
    </subcellularLocation>
</comment>
<dbReference type="PROSITE" id="PS00108">
    <property type="entry name" value="PROTEIN_KINASE_ST"/>
    <property type="match status" value="1"/>
</dbReference>
<evidence type="ECO:0000256" key="5">
    <source>
        <dbReference type="ARBA" id="ARBA00022729"/>
    </source>
</evidence>
<keyword evidence="17" id="KW-1185">Reference proteome</keyword>
<dbReference type="FunFam" id="3.30.200.20:FF:000178">
    <property type="entry name" value="serine/threonine-protein kinase PBS1-like"/>
    <property type="match status" value="1"/>
</dbReference>
<keyword evidence="6 12" id="KW-0547">Nucleotide-binding</keyword>
<evidence type="ECO:0000256" key="14">
    <source>
        <dbReference type="SAM" id="Phobius"/>
    </source>
</evidence>
<evidence type="ECO:0000256" key="9">
    <source>
        <dbReference type="ARBA" id="ARBA00022989"/>
    </source>
</evidence>
<evidence type="ECO:0000256" key="4">
    <source>
        <dbReference type="ARBA" id="ARBA00022692"/>
    </source>
</evidence>
<evidence type="ECO:0000259" key="15">
    <source>
        <dbReference type="PROSITE" id="PS50011"/>
    </source>
</evidence>
<dbReference type="SUPFAM" id="SSF56112">
    <property type="entry name" value="Protein kinase-like (PK-like)"/>
    <property type="match status" value="1"/>
</dbReference>
<dbReference type="Pfam" id="PF00069">
    <property type="entry name" value="Pkinase"/>
    <property type="match status" value="1"/>
</dbReference>
<dbReference type="FunFam" id="1.10.510.10:FF:000590">
    <property type="entry name" value="PR5-like receptor kinase"/>
    <property type="match status" value="1"/>
</dbReference>
<name>A0A6A2X0I1_HIBSY</name>
<dbReference type="InterPro" id="IPR008271">
    <property type="entry name" value="Ser/Thr_kinase_AS"/>
</dbReference>
<dbReference type="InterPro" id="IPR011009">
    <property type="entry name" value="Kinase-like_dom_sf"/>
</dbReference>
<dbReference type="SMART" id="SM00220">
    <property type="entry name" value="S_TKc"/>
    <property type="match status" value="1"/>
</dbReference>
<comment type="caution">
    <text evidence="16">The sequence shown here is derived from an EMBL/GenBank/DDBJ whole genome shotgun (WGS) entry which is preliminary data.</text>
</comment>
<gene>
    <name evidence="16" type="ORF">F3Y22_tig00112382pilonHSYRG00003</name>
</gene>
<keyword evidence="9 14" id="KW-1133">Transmembrane helix</keyword>
<dbReference type="CDD" id="cd14066">
    <property type="entry name" value="STKc_IRAK"/>
    <property type="match status" value="1"/>
</dbReference>
<evidence type="ECO:0000256" key="1">
    <source>
        <dbReference type="ARBA" id="ARBA00004479"/>
    </source>
</evidence>
<keyword evidence="7" id="KW-0418">Kinase</keyword>
<dbReference type="Gene3D" id="1.10.510.10">
    <property type="entry name" value="Transferase(Phosphotransferase) domain 1"/>
    <property type="match status" value="1"/>
</dbReference>
<dbReference type="PROSITE" id="PS50011">
    <property type="entry name" value="PROTEIN_KINASE_DOM"/>
    <property type="match status" value="1"/>
</dbReference>
<organism evidence="16 17">
    <name type="scientific">Hibiscus syriacus</name>
    <name type="common">Rose of Sharon</name>
    <dbReference type="NCBI Taxonomy" id="106335"/>
    <lineage>
        <taxon>Eukaryota</taxon>
        <taxon>Viridiplantae</taxon>
        <taxon>Streptophyta</taxon>
        <taxon>Embryophyta</taxon>
        <taxon>Tracheophyta</taxon>
        <taxon>Spermatophyta</taxon>
        <taxon>Magnoliopsida</taxon>
        <taxon>eudicotyledons</taxon>
        <taxon>Gunneridae</taxon>
        <taxon>Pentapetalae</taxon>
        <taxon>rosids</taxon>
        <taxon>malvids</taxon>
        <taxon>Malvales</taxon>
        <taxon>Malvaceae</taxon>
        <taxon>Malvoideae</taxon>
        <taxon>Hibiscus</taxon>
    </lineage>
</organism>
<dbReference type="GO" id="GO:0004674">
    <property type="term" value="F:protein serine/threonine kinase activity"/>
    <property type="evidence" value="ECO:0007669"/>
    <property type="project" value="UniProtKB-KW"/>
</dbReference>
<evidence type="ECO:0000256" key="3">
    <source>
        <dbReference type="ARBA" id="ARBA00022679"/>
    </source>
</evidence>
<keyword evidence="4 14" id="KW-0812">Transmembrane</keyword>
<dbReference type="InterPro" id="IPR000719">
    <property type="entry name" value="Prot_kinase_dom"/>
</dbReference>
<evidence type="ECO:0000256" key="12">
    <source>
        <dbReference type="PROSITE-ProRule" id="PRU10141"/>
    </source>
</evidence>
<dbReference type="GO" id="GO:0005524">
    <property type="term" value="F:ATP binding"/>
    <property type="evidence" value="ECO:0007669"/>
    <property type="project" value="UniProtKB-UniRule"/>
</dbReference>
<proteinExistence type="inferred from homology"/>
<evidence type="ECO:0000256" key="8">
    <source>
        <dbReference type="ARBA" id="ARBA00022840"/>
    </source>
</evidence>
<accession>A0A6A2X0I1</accession>
<sequence>MKKNGCDDNGEKVVIPVVKEAFDDLINGTTAVNETLLQPFNMRYFAYEVYCKKCKDSGGSCGSNETVPAAFACYCRDHPRQIHCHHGSGSSLSVKLTIGITGGATSLLITCIITLYFRRKIPCIIISKFTNTDTDIEAFIRNNGTLSPRRYSYSDVVKMTNSFEEQLGKGGYGSVYKGKLVGGHLVAVKVLNTTKGDGQEFINEIASISRTSHVNIVTLLGFCLEDRKRALVYDFMPNGSLERFIYKEDNTMKDRQHLSSEELFEIAIGIARGLEYLHHSCNTRILHFDIKPHNILLDENFRPKIADFGLAKLCTTKESIVSMLEARGTIGYIAPEVFCRSVGAVSHKSDVYSYGMVVLEMVGGRMNVDAGVNQSCEIYFPHWIYGYVVQDNMEPQFLGLETKEETEVARKMILVGLWCIQTNPIDRPPMSRVIKMLEGSVEVLQIPPKPYLSSPSRSPVDSTFLTLSSHMHP</sequence>
<dbReference type="InterPro" id="IPR032872">
    <property type="entry name" value="WAK_assoc_C"/>
</dbReference>
<feature type="transmembrane region" description="Helical" evidence="14">
    <location>
        <begin position="96"/>
        <end position="117"/>
    </location>
</feature>
<keyword evidence="3" id="KW-0808">Transferase</keyword>
<dbReference type="InterPro" id="IPR045874">
    <property type="entry name" value="LRK10/LRL21-25-like"/>
</dbReference>
<keyword evidence="8 12" id="KW-0067">ATP-binding</keyword>
<evidence type="ECO:0000256" key="7">
    <source>
        <dbReference type="ARBA" id="ARBA00022777"/>
    </source>
</evidence>
<dbReference type="Gene3D" id="3.30.200.20">
    <property type="entry name" value="Phosphorylase Kinase, domain 1"/>
    <property type="match status" value="1"/>
</dbReference>
<dbReference type="PANTHER" id="PTHR27009">
    <property type="entry name" value="RUST RESISTANCE KINASE LR10-RELATED"/>
    <property type="match status" value="1"/>
</dbReference>
<evidence type="ECO:0000256" key="2">
    <source>
        <dbReference type="ARBA" id="ARBA00022527"/>
    </source>
</evidence>
<comment type="similarity">
    <text evidence="13">Belongs to the protein kinase superfamily.</text>
</comment>
<evidence type="ECO:0000313" key="17">
    <source>
        <dbReference type="Proteomes" id="UP000436088"/>
    </source>
</evidence>
<dbReference type="InterPro" id="IPR017441">
    <property type="entry name" value="Protein_kinase_ATP_BS"/>
</dbReference>
<evidence type="ECO:0000256" key="6">
    <source>
        <dbReference type="ARBA" id="ARBA00022741"/>
    </source>
</evidence>
<feature type="binding site" evidence="12">
    <location>
        <position position="189"/>
    </location>
    <ligand>
        <name>ATP</name>
        <dbReference type="ChEBI" id="CHEBI:30616"/>
    </ligand>
</feature>
<protein>
    <submittedName>
        <fullName evidence="16">Receptor-like protein kinase</fullName>
    </submittedName>
</protein>
<dbReference type="Proteomes" id="UP000436088">
    <property type="component" value="Unassembled WGS sequence"/>
</dbReference>
<dbReference type="Pfam" id="PF14380">
    <property type="entry name" value="WAK_assoc"/>
    <property type="match status" value="1"/>
</dbReference>
<dbReference type="AlphaFoldDB" id="A0A6A2X0I1"/>
<keyword evidence="2 13" id="KW-0723">Serine/threonine-protein kinase</keyword>
<keyword evidence="10 14" id="KW-0472">Membrane</keyword>
<keyword evidence="5" id="KW-0732">Signal</keyword>
<dbReference type="GO" id="GO:0016020">
    <property type="term" value="C:membrane"/>
    <property type="evidence" value="ECO:0007669"/>
    <property type="project" value="UniProtKB-SubCell"/>
</dbReference>
<evidence type="ECO:0000256" key="13">
    <source>
        <dbReference type="RuleBase" id="RU000304"/>
    </source>
</evidence>
<evidence type="ECO:0000256" key="10">
    <source>
        <dbReference type="ARBA" id="ARBA00023136"/>
    </source>
</evidence>